<reference evidence="1" key="2">
    <citation type="submission" date="2020-09" db="EMBL/GenBank/DDBJ databases">
        <authorList>
            <person name="Sun Q."/>
            <person name="Zhou Y."/>
        </authorList>
    </citation>
    <scope>NUCLEOTIDE SEQUENCE</scope>
    <source>
        <strain evidence="1">CGMCC 1.15360</strain>
    </source>
</reference>
<dbReference type="AlphaFoldDB" id="A0A916YVH8"/>
<dbReference type="Proteomes" id="UP000612349">
    <property type="component" value="Unassembled WGS sequence"/>
</dbReference>
<evidence type="ECO:0000313" key="2">
    <source>
        <dbReference type="Proteomes" id="UP000612349"/>
    </source>
</evidence>
<proteinExistence type="predicted"/>
<sequence length="59" mass="6878">MADILKSYMLDGLRYYRSEAEHMLAMAHDIGDVTDAKRLERQIDRIDNRIRACEGELAH</sequence>
<keyword evidence="2" id="KW-1185">Reference proteome</keyword>
<evidence type="ECO:0000313" key="1">
    <source>
        <dbReference type="EMBL" id="GGD62814.1"/>
    </source>
</evidence>
<name>A0A916YVH8_9SPHN</name>
<accession>A0A916YVH8</accession>
<reference evidence="1" key="1">
    <citation type="journal article" date="2014" name="Int. J. Syst. Evol. Microbiol.">
        <title>Complete genome sequence of Corynebacterium casei LMG S-19264T (=DSM 44701T), isolated from a smear-ripened cheese.</title>
        <authorList>
            <consortium name="US DOE Joint Genome Institute (JGI-PGF)"/>
            <person name="Walter F."/>
            <person name="Albersmeier A."/>
            <person name="Kalinowski J."/>
            <person name="Ruckert C."/>
        </authorList>
    </citation>
    <scope>NUCLEOTIDE SEQUENCE</scope>
    <source>
        <strain evidence="1">CGMCC 1.15360</strain>
    </source>
</reference>
<organism evidence="1 2">
    <name type="scientific">Croceicoccus mobilis</name>
    <dbReference type="NCBI Taxonomy" id="1703339"/>
    <lineage>
        <taxon>Bacteria</taxon>
        <taxon>Pseudomonadati</taxon>
        <taxon>Pseudomonadota</taxon>
        <taxon>Alphaproteobacteria</taxon>
        <taxon>Sphingomonadales</taxon>
        <taxon>Erythrobacteraceae</taxon>
        <taxon>Croceicoccus</taxon>
    </lineage>
</organism>
<dbReference type="OrthoDB" id="10003412at2"/>
<gene>
    <name evidence="1" type="ORF">GCM10010990_10330</name>
</gene>
<comment type="caution">
    <text evidence="1">The sequence shown here is derived from an EMBL/GenBank/DDBJ whole genome shotgun (WGS) entry which is preliminary data.</text>
</comment>
<dbReference type="EMBL" id="BMIP01000002">
    <property type="protein sequence ID" value="GGD62814.1"/>
    <property type="molecule type" value="Genomic_DNA"/>
</dbReference>
<dbReference type="RefSeq" id="WP_156522145.1">
    <property type="nucleotide sequence ID" value="NZ_BMIP01000002.1"/>
</dbReference>
<protein>
    <submittedName>
        <fullName evidence="1">Uncharacterized protein</fullName>
    </submittedName>
</protein>